<dbReference type="Pfam" id="PF00847">
    <property type="entry name" value="AP2"/>
    <property type="match status" value="1"/>
</dbReference>
<dbReference type="GO" id="GO:0003700">
    <property type="term" value="F:DNA-binding transcription factor activity"/>
    <property type="evidence" value="ECO:0007669"/>
    <property type="project" value="InterPro"/>
</dbReference>
<feature type="domain" description="AP2/ERF" evidence="10">
    <location>
        <begin position="21"/>
        <end position="78"/>
    </location>
</feature>
<comment type="caution">
    <text evidence="11">The sequence shown here is derived from an EMBL/GenBank/DDBJ whole genome shotgun (WGS) entry which is preliminary data.</text>
</comment>
<dbReference type="SMART" id="SM00380">
    <property type="entry name" value="AP2"/>
    <property type="match status" value="1"/>
</dbReference>
<dbReference type="InterPro" id="IPR051032">
    <property type="entry name" value="AP2/ERF_TF_ERF_subfamily"/>
</dbReference>
<dbReference type="CDD" id="cd00018">
    <property type="entry name" value="AP2"/>
    <property type="match status" value="1"/>
</dbReference>
<dbReference type="AlphaFoldDB" id="A0AAP0CFA5"/>
<keyword evidence="5" id="KW-0010">Activator</keyword>
<accession>A0AAP0CFA5</accession>
<keyword evidence="7" id="KW-0539">Nucleus</keyword>
<dbReference type="PRINTS" id="PR00367">
    <property type="entry name" value="ETHRSPELEMNT"/>
</dbReference>
<dbReference type="SUPFAM" id="SSF54171">
    <property type="entry name" value="DNA-binding domain"/>
    <property type="match status" value="1"/>
</dbReference>
<evidence type="ECO:0000256" key="1">
    <source>
        <dbReference type="ARBA" id="ARBA00004123"/>
    </source>
</evidence>
<gene>
    <name evidence="11" type="ORF">SSX86_026654</name>
</gene>
<reference evidence="11 12" key="1">
    <citation type="submission" date="2024-04" db="EMBL/GenBank/DDBJ databases">
        <title>The reference genome of an endangered Asteraceae, Deinandra increscens subsp. villosa, native to the Central Coast of California.</title>
        <authorList>
            <person name="Guilliams M."/>
            <person name="Hasenstab-Lehman K."/>
            <person name="Meyer R."/>
            <person name="Mcevoy S."/>
        </authorList>
    </citation>
    <scope>NUCLEOTIDE SEQUENCE [LARGE SCALE GENOMIC DNA]</scope>
    <source>
        <tissue evidence="11">Leaf</tissue>
    </source>
</reference>
<dbReference type="GO" id="GO:0003677">
    <property type="term" value="F:DNA binding"/>
    <property type="evidence" value="ECO:0007669"/>
    <property type="project" value="UniProtKB-KW"/>
</dbReference>
<feature type="compositionally biased region" description="Gly residues" evidence="9">
    <location>
        <begin position="1"/>
        <end position="13"/>
    </location>
</feature>
<evidence type="ECO:0000256" key="3">
    <source>
        <dbReference type="ARBA" id="ARBA00023015"/>
    </source>
</evidence>
<dbReference type="GO" id="GO:0006952">
    <property type="term" value="P:defense response"/>
    <property type="evidence" value="ECO:0007669"/>
    <property type="project" value="UniProtKB-KW"/>
</dbReference>
<feature type="region of interest" description="Disordered" evidence="9">
    <location>
        <begin position="1"/>
        <end position="22"/>
    </location>
</feature>
<keyword evidence="2" id="KW-0611">Plant defense</keyword>
<evidence type="ECO:0000313" key="12">
    <source>
        <dbReference type="Proteomes" id="UP001408789"/>
    </source>
</evidence>
<comment type="similarity">
    <text evidence="8">Belongs to the AP2/ERF transcription factor family. ERF subfamily.</text>
</comment>
<evidence type="ECO:0000256" key="5">
    <source>
        <dbReference type="ARBA" id="ARBA00023159"/>
    </source>
</evidence>
<keyword evidence="4" id="KW-0238">DNA-binding</keyword>
<proteinExistence type="inferred from homology"/>
<dbReference type="Proteomes" id="UP001408789">
    <property type="component" value="Unassembled WGS sequence"/>
</dbReference>
<evidence type="ECO:0000313" key="11">
    <source>
        <dbReference type="EMBL" id="KAK9055570.1"/>
    </source>
</evidence>
<dbReference type="InterPro" id="IPR036955">
    <property type="entry name" value="AP2/ERF_dom_sf"/>
</dbReference>
<evidence type="ECO:0000256" key="2">
    <source>
        <dbReference type="ARBA" id="ARBA00022821"/>
    </source>
</evidence>
<dbReference type="InterPro" id="IPR001471">
    <property type="entry name" value="AP2/ERF_dom"/>
</dbReference>
<dbReference type="GO" id="GO:0005634">
    <property type="term" value="C:nucleus"/>
    <property type="evidence" value="ECO:0007669"/>
    <property type="project" value="UniProtKB-SubCell"/>
</dbReference>
<name>A0AAP0CFA5_9ASTR</name>
<evidence type="ECO:0000259" key="10">
    <source>
        <dbReference type="PROSITE" id="PS51032"/>
    </source>
</evidence>
<evidence type="ECO:0000256" key="8">
    <source>
        <dbReference type="ARBA" id="ARBA00024343"/>
    </source>
</evidence>
<keyword evidence="12" id="KW-1185">Reference proteome</keyword>
<dbReference type="PANTHER" id="PTHR31985:SF312">
    <property type="entry name" value="AP2_ERF DOMAIN-CONTAINING PROTEIN"/>
    <property type="match status" value="1"/>
</dbReference>
<evidence type="ECO:0000256" key="6">
    <source>
        <dbReference type="ARBA" id="ARBA00023163"/>
    </source>
</evidence>
<sequence>MVRPATGGGGGGGKTERKEGRYKGVRMRKWGKWVAEVRQPNSRDRIWLGSYDTAEEAARAYDAALFCLRGPSAVINFPTHPPDIPATVDLSPSEIQVAASRHARGLSVDSSSLAQDNDQLTGCREEQECNVFREIGNTKTYFPAEEGGGDGGGGDGGVVFERGSLWAY</sequence>
<dbReference type="Gene3D" id="3.30.730.10">
    <property type="entry name" value="AP2/ERF domain"/>
    <property type="match status" value="1"/>
</dbReference>
<keyword evidence="6" id="KW-0804">Transcription</keyword>
<dbReference type="EMBL" id="JBCNJP010000025">
    <property type="protein sequence ID" value="KAK9055570.1"/>
    <property type="molecule type" value="Genomic_DNA"/>
</dbReference>
<evidence type="ECO:0000256" key="7">
    <source>
        <dbReference type="ARBA" id="ARBA00023242"/>
    </source>
</evidence>
<evidence type="ECO:0000256" key="4">
    <source>
        <dbReference type="ARBA" id="ARBA00023125"/>
    </source>
</evidence>
<comment type="subcellular location">
    <subcellularLocation>
        <location evidence="1">Nucleus</location>
    </subcellularLocation>
</comment>
<organism evidence="11 12">
    <name type="scientific">Deinandra increscens subsp. villosa</name>
    <dbReference type="NCBI Taxonomy" id="3103831"/>
    <lineage>
        <taxon>Eukaryota</taxon>
        <taxon>Viridiplantae</taxon>
        <taxon>Streptophyta</taxon>
        <taxon>Embryophyta</taxon>
        <taxon>Tracheophyta</taxon>
        <taxon>Spermatophyta</taxon>
        <taxon>Magnoliopsida</taxon>
        <taxon>eudicotyledons</taxon>
        <taxon>Gunneridae</taxon>
        <taxon>Pentapetalae</taxon>
        <taxon>asterids</taxon>
        <taxon>campanulids</taxon>
        <taxon>Asterales</taxon>
        <taxon>Asteraceae</taxon>
        <taxon>Asteroideae</taxon>
        <taxon>Heliantheae alliance</taxon>
        <taxon>Madieae</taxon>
        <taxon>Madiinae</taxon>
        <taxon>Deinandra</taxon>
    </lineage>
</organism>
<keyword evidence="3" id="KW-0805">Transcription regulation</keyword>
<dbReference type="FunFam" id="3.30.730.10:FF:000001">
    <property type="entry name" value="Ethylene-responsive transcription factor 2"/>
    <property type="match status" value="1"/>
</dbReference>
<dbReference type="PROSITE" id="PS51032">
    <property type="entry name" value="AP2_ERF"/>
    <property type="match status" value="1"/>
</dbReference>
<dbReference type="InterPro" id="IPR016177">
    <property type="entry name" value="DNA-bd_dom_sf"/>
</dbReference>
<protein>
    <recommendedName>
        <fullName evidence="10">AP2/ERF domain-containing protein</fullName>
    </recommendedName>
</protein>
<dbReference type="PANTHER" id="PTHR31985">
    <property type="entry name" value="ETHYLENE-RESPONSIVE TRANSCRIPTION FACTOR ERF042-RELATED"/>
    <property type="match status" value="1"/>
</dbReference>
<evidence type="ECO:0000256" key="9">
    <source>
        <dbReference type="SAM" id="MobiDB-lite"/>
    </source>
</evidence>